<accession>A0A653FPX6</accession>
<gene>
    <name evidence="2" type="ORF">BIN_B_05813</name>
</gene>
<dbReference type="AlphaFoldDB" id="A0A653FPX6"/>
<sequence>MNSRMKLLTAAAGSGTSPTLRAGGVGLDAGDPVVVMSRAAAENWLSLLTAGASTATLRSLGAREIRLEAGGFFPVVPAVGAWGVGPDADESVWVVSFAASVSGADRWDRLGEPARCPRGRSGSAYLRVVLDVVARDFDVDPVEAAAPSVPTSGLLDSSPAAALWPARESENLPERSFLAPAPNRGGPTFVAAGPREPAESARSAFAPSVEVSELVVSSVSADATAAEPSARPIPNATASAPTRPT</sequence>
<dbReference type="EMBL" id="LR589672">
    <property type="protein sequence ID" value="VTP11462.1"/>
    <property type="molecule type" value="Genomic_DNA"/>
</dbReference>
<organism evidence="2">
    <name type="scientific">Mycolicibacterium smegmatis</name>
    <name type="common">Mycobacterium smegmatis</name>
    <dbReference type="NCBI Taxonomy" id="1772"/>
    <lineage>
        <taxon>Bacteria</taxon>
        <taxon>Bacillati</taxon>
        <taxon>Actinomycetota</taxon>
        <taxon>Actinomycetes</taxon>
        <taxon>Mycobacteriales</taxon>
        <taxon>Mycobacteriaceae</taxon>
        <taxon>Mycolicibacterium</taxon>
    </lineage>
</organism>
<feature type="region of interest" description="Disordered" evidence="1">
    <location>
        <begin position="176"/>
        <end position="204"/>
    </location>
</feature>
<feature type="compositionally biased region" description="Polar residues" evidence="1">
    <location>
        <begin position="236"/>
        <end position="245"/>
    </location>
</feature>
<protein>
    <submittedName>
        <fullName evidence="2">Uncharacterized protein</fullName>
    </submittedName>
</protein>
<proteinExistence type="predicted"/>
<feature type="region of interest" description="Disordered" evidence="1">
    <location>
        <begin position="220"/>
        <end position="245"/>
    </location>
</feature>
<reference evidence="2" key="1">
    <citation type="submission" date="2019-05" db="EMBL/GenBank/DDBJ databases">
        <authorList>
            <person name="Naeem R."/>
            <person name="Antony C."/>
            <person name="Guan Q."/>
        </authorList>
    </citation>
    <scope>NUCLEOTIDE SEQUENCE</scope>
    <source>
        <strain evidence="2">1</strain>
    </source>
</reference>
<evidence type="ECO:0000256" key="1">
    <source>
        <dbReference type="SAM" id="MobiDB-lite"/>
    </source>
</evidence>
<evidence type="ECO:0000313" key="2">
    <source>
        <dbReference type="EMBL" id="VTP11462.1"/>
    </source>
</evidence>
<name>A0A653FPX6_MYCSM</name>